<dbReference type="PROSITE" id="PS51257">
    <property type="entry name" value="PROKAR_LIPOPROTEIN"/>
    <property type="match status" value="1"/>
</dbReference>
<evidence type="ECO:0000313" key="2">
    <source>
        <dbReference type="EMBL" id="SEH59087.1"/>
    </source>
</evidence>
<keyword evidence="1" id="KW-0732">Signal</keyword>
<protein>
    <recommendedName>
        <fullName evidence="4">Lipoprotein</fullName>
    </recommendedName>
</protein>
<gene>
    <name evidence="2" type="ORF">SAMN05216447_10699</name>
</gene>
<feature type="signal peptide" evidence="1">
    <location>
        <begin position="1"/>
        <end position="28"/>
    </location>
</feature>
<dbReference type="RefSeq" id="WP_078686841.1">
    <property type="nucleotide sequence ID" value="NZ_FNWT01000006.1"/>
</dbReference>
<sequence length="203" mass="21984">MKTGILKKVVFGVMACVLSLGVAGGLSACGGNAEQVIRDGIDSELSAFKNPTKENLSKYVDEDSSSISQIKSLGVDPYEFLGHVFDKFDYEIGDIKVDGDTATAVVTVKNVDVASALEETSEYFQSSDNAAELMEIYQSDGETGLYKKFFSQFYEFVDAKEDTVSTDVTIHLTKKDNTWSIDDDSITDLVKGAYGGADLSSLE</sequence>
<comment type="caution">
    <text evidence="2">The sequence shown here is derived from an EMBL/GenBank/DDBJ whole genome shotgun (WGS) entry which is preliminary data.</text>
</comment>
<evidence type="ECO:0000256" key="1">
    <source>
        <dbReference type="SAM" id="SignalP"/>
    </source>
</evidence>
<reference evidence="2 3" key="1">
    <citation type="submission" date="2016-10" db="EMBL/GenBank/DDBJ databases">
        <authorList>
            <person name="Varghese N."/>
            <person name="Submissions S."/>
        </authorList>
    </citation>
    <scope>NUCLEOTIDE SEQUENCE [LARGE SCALE GENOMIC DNA]</scope>
    <source>
        <strain evidence="2 3">WCP15</strain>
    </source>
</reference>
<dbReference type="EMBL" id="FNWT01000006">
    <property type="protein sequence ID" value="SEH59087.1"/>
    <property type="molecule type" value="Genomic_DNA"/>
</dbReference>
<proteinExistence type="predicted"/>
<keyword evidence="3" id="KW-1185">Reference proteome</keyword>
<evidence type="ECO:0008006" key="4">
    <source>
        <dbReference type="Google" id="ProtNLM"/>
    </source>
</evidence>
<organism evidence="2 3">
    <name type="scientific">Parafannyhessea umbonata</name>
    <dbReference type="NCBI Taxonomy" id="604330"/>
    <lineage>
        <taxon>Bacteria</taxon>
        <taxon>Bacillati</taxon>
        <taxon>Actinomycetota</taxon>
        <taxon>Coriobacteriia</taxon>
        <taxon>Coriobacteriales</taxon>
        <taxon>Atopobiaceae</taxon>
        <taxon>Parafannyhessea</taxon>
    </lineage>
</organism>
<dbReference type="Proteomes" id="UP000199135">
    <property type="component" value="Unassembled WGS sequence"/>
</dbReference>
<feature type="chain" id="PRO_5047002994" description="Lipoprotein" evidence="1">
    <location>
        <begin position="29"/>
        <end position="203"/>
    </location>
</feature>
<evidence type="ECO:0000313" key="3">
    <source>
        <dbReference type="Proteomes" id="UP000199135"/>
    </source>
</evidence>
<accession>A0A1H6JB89</accession>
<name>A0A1H6JB89_9ACTN</name>